<dbReference type="AlphaFoldDB" id="A0A7K1FQM6"/>
<evidence type="ECO:0000313" key="2">
    <source>
        <dbReference type="Proteomes" id="UP000460221"/>
    </source>
</evidence>
<reference evidence="1 2" key="1">
    <citation type="submission" date="2019-11" db="EMBL/GenBank/DDBJ databases">
        <authorList>
            <person name="Jiang L.-Q."/>
        </authorList>
    </citation>
    <scope>NUCLEOTIDE SEQUENCE [LARGE SCALE GENOMIC DNA]</scope>
    <source>
        <strain evidence="1 2">YIM 132087</strain>
    </source>
</reference>
<dbReference type="RefSeq" id="WP_154770424.1">
    <property type="nucleotide sequence ID" value="NZ_WLYK01000009.1"/>
</dbReference>
<dbReference type="EMBL" id="WLYK01000009">
    <property type="protein sequence ID" value="MTD16446.1"/>
    <property type="molecule type" value="Genomic_DNA"/>
</dbReference>
<dbReference type="InterPro" id="IPR021130">
    <property type="entry name" value="PRib-ATP_PPHydrolase-like"/>
</dbReference>
<organism evidence="1 2">
    <name type="scientific">Nakamurella alba</name>
    <dbReference type="NCBI Taxonomy" id="2665158"/>
    <lineage>
        <taxon>Bacteria</taxon>
        <taxon>Bacillati</taxon>
        <taxon>Actinomycetota</taxon>
        <taxon>Actinomycetes</taxon>
        <taxon>Nakamurellales</taxon>
        <taxon>Nakamurellaceae</taxon>
        <taxon>Nakamurella</taxon>
    </lineage>
</organism>
<dbReference type="Gene3D" id="1.10.3420.10">
    <property type="entry name" value="putative ntp pyrophosphohydrolase like domain"/>
    <property type="match status" value="1"/>
</dbReference>
<gene>
    <name evidence="1" type="ORF">GIS00_21145</name>
</gene>
<proteinExistence type="predicted"/>
<keyword evidence="1" id="KW-0378">Hydrolase</keyword>
<sequence length="136" mass="14495">MTRTGGHGAAAQVAEFHRAFGLPVRDLPVTGVSDEERRLRLALVEEEVGELREAAEAGDLVGVADALADIVYVVYGTAHTYGIDLDAVIDEVHASNMTKLGADGRPVRRADGKVLKGPDYRPPDIPAVLAKQSRPV</sequence>
<dbReference type="GO" id="GO:0016787">
    <property type="term" value="F:hydrolase activity"/>
    <property type="evidence" value="ECO:0007669"/>
    <property type="project" value="UniProtKB-KW"/>
</dbReference>
<dbReference type="SUPFAM" id="SSF101386">
    <property type="entry name" value="all-alpha NTP pyrophosphatases"/>
    <property type="match status" value="1"/>
</dbReference>
<comment type="caution">
    <text evidence="1">The sequence shown here is derived from an EMBL/GenBank/DDBJ whole genome shotgun (WGS) entry which is preliminary data.</text>
</comment>
<name>A0A7K1FQM6_9ACTN</name>
<dbReference type="InterPro" id="IPR023292">
    <property type="entry name" value="NTP_PyroPHydrolase-like_dom_sf"/>
</dbReference>
<dbReference type="Proteomes" id="UP000460221">
    <property type="component" value="Unassembled WGS sequence"/>
</dbReference>
<accession>A0A7K1FQM6</accession>
<keyword evidence="2" id="KW-1185">Reference proteome</keyword>
<evidence type="ECO:0000313" key="1">
    <source>
        <dbReference type="EMBL" id="MTD16446.1"/>
    </source>
</evidence>
<protein>
    <submittedName>
        <fullName evidence="1">Nucleotide pyrophosphohydrolase</fullName>
    </submittedName>
</protein>
<dbReference type="Pfam" id="PF01503">
    <property type="entry name" value="PRA-PH"/>
    <property type="match status" value="1"/>
</dbReference>